<dbReference type="InterPro" id="IPR036396">
    <property type="entry name" value="Cyt_P450_sf"/>
</dbReference>
<evidence type="ECO:0008006" key="11">
    <source>
        <dbReference type="Google" id="ProtNLM"/>
    </source>
</evidence>
<dbReference type="GO" id="GO:0020037">
    <property type="term" value="F:heme binding"/>
    <property type="evidence" value="ECO:0007669"/>
    <property type="project" value="InterPro"/>
</dbReference>
<evidence type="ECO:0000313" key="10">
    <source>
        <dbReference type="Proteomes" id="UP000605986"/>
    </source>
</evidence>
<evidence type="ECO:0000256" key="6">
    <source>
        <dbReference type="ARBA" id="ARBA00023004"/>
    </source>
</evidence>
<dbReference type="SUPFAM" id="SSF48264">
    <property type="entry name" value="Cytochrome P450"/>
    <property type="match status" value="1"/>
</dbReference>
<evidence type="ECO:0000256" key="7">
    <source>
        <dbReference type="ARBA" id="ARBA00023033"/>
    </source>
</evidence>
<keyword evidence="5" id="KW-0560">Oxidoreductase</keyword>
<comment type="caution">
    <text evidence="9">The sequence shown here is derived from an EMBL/GenBank/DDBJ whole genome shotgun (WGS) entry which is preliminary data.</text>
</comment>
<dbReference type="EMBL" id="JAADJG010000661">
    <property type="protein sequence ID" value="KAF4440356.1"/>
    <property type="molecule type" value="Genomic_DNA"/>
</dbReference>
<dbReference type="Pfam" id="PF00067">
    <property type="entry name" value="p450"/>
    <property type="match status" value="1"/>
</dbReference>
<keyword evidence="10" id="KW-1185">Reference proteome</keyword>
<dbReference type="Proteomes" id="UP000605986">
    <property type="component" value="Unassembled WGS sequence"/>
</dbReference>
<evidence type="ECO:0000256" key="1">
    <source>
        <dbReference type="ARBA" id="ARBA00001971"/>
    </source>
</evidence>
<dbReference type="PANTHER" id="PTHR46206">
    <property type="entry name" value="CYTOCHROME P450"/>
    <property type="match status" value="1"/>
</dbReference>
<accession>A0A8H4NQE2</accession>
<dbReference type="GO" id="GO:0004497">
    <property type="term" value="F:monooxygenase activity"/>
    <property type="evidence" value="ECO:0007669"/>
    <property type="project" value="UniProtKB-KW"/>
</dbReference>
<proteinExistence type="inferred from homology"/>
<dbReference type="Gene3D" id="1.10.630.10">
    <property type="entry name" value="Cytochrome P450"/>
    <property type="match status" value="1"/>
</dbReference>
<protein>
    <recommendedName>
        <fullName evidence="11">Cytochrome P450 monooxygenase</fullName>
    </recommendedName>
</protein>
<dbReference type="PRINTS" id="PR00465">
    <property type="entry name" value="EP450IV"/>
</dbReference>
<evidence type="ECO:0000256" key="5">
    <source>
        <dbReference type="ARBA" id="ARBA00023002"/>
    </source>
</evidence>
<comment type="similarity">
    <text evidence="2">Belongs to the cytochrome P450 family.</text>
</comment>
<evidence type="ECO:0000256" key="3">
    <source>
        <dbReference type="ARBA" id="ARBA00022617"/>
    </source>
</evidence>
<dbReference type="InterPro" id="IPR001128">
    <property type="entry name" value="Cyt_P450"/>
</dbReference>
<keyword evidence="3 8" id="KW-0349">Heme</keyword>
<dbReference type="AlphaFoldDB" id="A0A8H4NQE2"/>
<reference evidence="9" key="1">
    <citation type="submission" date="2020-01" db="EMBL/GenBank/DDBJ databases">
        <title>Identification and distribution of gene clusters putatively required for synthesis of sphingolipid metabolism inhibitors in phylogenetically diverse species of the filamentous fungus Fusarium.</title>
        <authorList>
            <person name="Kim H.-S."/>
            <person name="Busman M."/>
            <person name="Brown D.W."/>
            <person name="Divon H."/>
            <person name="Uhlig S."/>
            <person name="Proctor R.H."/>
        </authorList>
    </citation>
    <scope>NUCLEOTIDE SEQUENCE</scope>
    <source>
        <strain evidence="9">NRRL 53441</strain>
    </source>
</reference>
<dbReference type="OrthoDB" id="1844152at2759"/>
<feature type="binding site" description="axial binding residue" evidence="8">
    <location>
        <position position="400"/>
    </location>
    <ligand>
        <name>heme</name>
        <dbReference type="ChEBI" id="CHEBI:30413"/>
    </ligand>
    <ligandPart>
        <name>Fe</name>
        <dbReference type="ChEBI" id="CHEBI:18248"/>
    </ligandPart>
</feature>
<dbReference type="GO" id="GO:0005506">
    <property type="term" value="F:iron ion binding"/>
    <property type="evidence" value="ECO:0007669"/>
    <property type="project" value="InterPro"/>
</dbReference>
<evidence type="ECO:0000256" key="8">
    <source>
        <dbReference type="PIRSR" id="PIRSR602403-1"/>
    </source>
</evidence>
<organism evidence="9 10">
    <name type="scientific">Fusarium austroafricanum</name>
    <dbReference type="NCBI Taxonomy" id="2364996"/>
    <lineage>
        <taxon>Eukaryota</taxon>
        <taxon>Fungi</taxon>
        <taxon>Dikarya</taxon>
        <taxon>Ascomycota</taxon>
        <taxon>Pezizomycotina</taxon>
        <taxon>Sordariomycetes</taxon>
        <taxon>Hypocreomycetidae</taxon>
        <taxon>Hypocreales</taxon>
        <taxon>Nectriaceae</taxon>
        <taxon>Fusarium</taxon>
        <taxon>Fusarium concolor species complex</taxon>
    </lineage>
</organism>
<gene>
    <name evidence="9" type="ORF">F53441_12304</name>
</gene>
<dbReference type="GO" id="GO:0016705">
    <property type="term" value="F:oxidoreductase activity, acting on paired donors, with incorporation or reduction of molecular oxygen"/>
    <property type="evidence" value="ECO:0007669"/>
    <property type="project" value="InterPro"/>
</dbReference>
<evidence type="ECO:0000256" key="2">
    <source>
        <dbReference type="ARBA" id="ARBA00010617"/>
    </source>
</evidence>
<evidence type="ECO:0000256" key="4">
    <source>
        <dbReference type="ARBA" id="ARBA00022723"/>
    </source>
</evidence>
<dbReference type="CDD" id="cd11041">
    <property type="entry name" value="CYP503A1-like"/>
    <property type="match status" value="1"/>
</dbReference>
<dbReference type="PANTHER" id="PTHR46206:SF1">
    <property type="entry name" value="P450, PUTATIVE (EUROFUNG)-RELATED"/>
    <property type="match status" value="1"/>
</dbReference>
<keyword evidence="7" id="KW-0503">Monooxygenase</keyword>
<keyword evidence="6 8" id="KW-0408">Iron</keyword>
<comment type="cofactor">
    <cofactor evidence="1 8">
        <name>heme</name>
        <dbReference type="ChEBI" id="CHEBI:30413"/>
    </cofactor>
</comment>
<name>A0A8H4NQE2_9HYPO</name>
<dbReference type="InterPro" id="IPR002403">
    <property type="entry name" value="Cyt_P450_E_grp-IV"/>
</dbReference>
<keyword evidence="4 8" id="KW-0479">Metal-binding</keyword>
<sequence>MCCFSKTEEWMKEGYEKYSRHNQPFIIPSFRKGKVLILPPAQLKAIYNKRENELKAHDPASEALSFEWTIRDRQVYPSNYTVDVIRKWITKRFDELAAELQEELCLAVDEQFGSSHEWRDVQLWPAVQRIFTRGLNRVLVGFPLCRDATYLETVRRFAIDMPFQGLSITLVPKFLKPLFAPLISRQARRDTEAGIKACMPLIQDYLNTYRSPTEEKRPINILQWIIEASAATGDPAQLDPHRIGHRMMILNFNLVQGGSIPFSTVLSDIFNGEHAAETLSRLRDEAESVLSSTQIWDRATVSKLTLADSAIRESMRWSDFGLFALPRRVNSPGITLDNNIYVPPGVHIEIPMHSIHMDDAFHADAGSFKPFRFADGMSATRSAVTLDESFLGFGYGRNACPGRFFGTHIMKVVLAYFVTNYDVQFGDEEPPMKTIWEYRIPRESTTLRIRRRV</sequence>
<evidence type="ECO:0000313" key="9">
    <source>
        <dbReference type="EMBL" id="KAF4440356.1"/>
    </source>
</evidence>